<dbReference type="STRING" id="1447883.A0A2B7X649"/>
<proteinExistence type="predicted"/>
<sequence length="432" mass="48421">MVVYVDHERDALAGLLYRTGPDTTSLRLDAVPVKYPICPTLVTPLPGDTLHQFMVGHGKQEATLEQEEQEERSNPNISNGFSAALSCYPVVKQIARSVDLNTLHALSLTCRQFHANLMPFRNQLVRETLRCRNESLDEVVGVQKNNAVPRRISDREFSRLTTGKVGQCARDMVSECQRCAGIICRNCTMKPLSKAMLKNRFRRLCSTCLDSPLSDHLGSHLPSLYNNSNSQEELSEPVLDLTPCSCEDATWLCRPCGQFLRSDDTTYRRVWTWRNRYSTYFSGGLSTGIGDGGQGVTCGRGERCLAAEDIEVVIDCEVDEWTTMEQNENFHGYHNNSHGHGHHGPGEHLQVDPRDDGEPGYLRQEIVGVGGIVKQKVKKWVRVGASVEEYDDERETTSFLRRESLGQARSWCGWCSRVIPSKDEVIGSGIIL</sequence>
<feature type="compositionally biased region" description="Basic and acidic residues" evidence="1">
    <location>
        <begin position="344"/>
        <end position="354"/>
    </location>
</feature>
<reference evidence="2 3" key="1">
    <citation type="submission" date="2017-10" db="EMBL/GenBank/DDBJ databases">
        <title>Comparative genomics in systemic dimorphic fungi from Ajellomycetaceae.</title>
        <authorList>
            <person name="Munoz J.F."/>
            <person name="Mcewen J.G."/>
            <person name="Clay O.K."/>
            <person name="Cuomo C.A."/>
        </authorList>
    </citation>
    <scope>NUCLEOTIDE SEQUENCE [LARGE SCALE GENOMIC DNA]</scope>
    <source>
        <strain evidence="2 3">UAMH7299</strain>
    </source>
</reference>
<gene>
    <name evidence="2" type="ORF">AJ80_08557</name>
</gene>
<evidence type="ECO:0000313" key="2">
    <source>
        <dbReference type="EMBL" id="PGH04212.1"/>
    </source>
</evidence>
<evidence type="ECO:0000256" key="1">
    <source>
        <dbReference type="SAM" id="MobiDB-lite"/>
    </source>
</evidence>
<evidence type="ECO:0000313" key="3">
    <source>
        <dbReference type="Proteomes" id="UP000224634"/>
    </source>
</evidence>
<dbReference type="OrthoDB" id="5288318at2759"/>
<keyword evidence="3" id="KW-1185">Reference proteome</keyword>
<dbReference type="Proteomes" id="UP000224634">
    <property type="component" value="Unassembled WGS sequence"/>
</dbReference>
<accession>A0A2B7X649</accession>
<name>A0A2B7X649_POLH7</name>
<protein>
    <recommendedName>
        <fullName evidence="4">F-box domain-containing protein</fullName>
    </recommendedName>
</protein>
<dbReference type="AlphaFoldDB" id="A0A2B7X649"/>
<comment type="caution">
    <text evidence="2">The sequence shown here is derived from an EMBL/GenBank/DDBJ whole genome shotgun (WGS) entry which is preliminary data.</text>
</comment>
<feature type="region of interest" description="Disordered" evidence="1">
    <location>
        <begin position="335"/>
        <end position="354"/>
    </location>
</feature>
<evidence type="ECO:0008006" key="4">
    <source>
        <dbReference type="Google" id="ProtNLM"/>
    </source>
</evidence>
<dbReference type="EMBL" id="PDNA01000202">
    <property type="protein sequence ID" value="PGH04212.1"/>
    <property type="molecule type" value="Genomic_DNA"/>
</dbReference>
<organism evidence="2 3">
    <name type="scientific">Polytolypa hystricis (strain UAMH7299)</name>
    <dbReference type="NCBI Taxonomy" id="1447883"/>
    <lineage>
        <taxon>Eukaryota</taxon>
        <taxon>Fungi</taxon>
        <taxon>Dikarya</taxon>
        <taxon>Ascomycota</taxon>
        <taxon>Pezizomycotina</taxon>
        <taxon>Eurotiomycetes</taxon>
        <taxon>Eurotiomycetidae</taxon>
        <taxon>Onygenales</taxon>
        <taxon>Onygenales incertae sedis</taxon>
        <taxon>Polytolypa</taxon>
    </lineage>
</organism>